<name>A0A223V319_9FLAO</name>
<dbReference type="Proteomes" id="UP000215244">
    <property type="component" value="Chromosome"/>
</dbReference>
<organism evidence="3 4">
    <name type="scientific">Maribacter cobaltidurans</name>
    <dbReference type="NCBI Taxonomy" id="1178778"/>
    <lineage>
        <taxon>Bacteria</taxon>
        <taxon>Pseudomonadati</taxon>
        <taxon>Bacteroidota</taxon>
        <taxon>Flavobacteriia</taxon>
        <taxon>Flavobacteriales</taxon>
        <taxon>Flavobacteriaceae</taxon>
        <taxon>Maribacter</taxon>
    </lineage>
</organism>
<evidence type="ECO:0000259" key="2">
    <source>
        <dbReference type="Pfam" id="PF18990"/>
    </source>
</evidence>
<dbReference type="EMBL" id="CP022957">
    <property type="protein sequence ID" value="ASV29398.1"/>
    <property type="molecule type" value="Genomic_DNA"/>
</dbReference>
<dbReference type="Pfam" id="PF18990">
    <property type="entry name" value="DUF5723"/>
    <property type="match status" value="1"/>
</dbReference>
<dbReference type="OrthoDB" id="975426at2"/>
<dbReference type="KEGG" id="marb:CJ263_03690"/>
<dbReference type="Gene3D" id="2.40.160.60">
    <property type="entry name" value="Outer membrane protein transport protein (OMPP1/FadL/TodX)"/>
    <property type="match status" value="1"/>
</dbReference>
<sequence length="477" mass="53182">MNRFKSISFFILLVCNLLGAQNKQILYDFNEIPQSLMLNPGVESDFKWYSGIPMISGISGYVGSNGVSVNDIFAEDGLDINDKVRDRMVYALRPRDEFSGNVQMELLNIGFRSGNPNLFFSGGAYLEFDNITYWPRDYVQLIFDGNADQLGRRFSLRDLKTRGSLVTVYHLGINKKVDKNLTVGARGKIYSGMVDYNSTRNSGYLVNTEGQNNILNTTLNADLELRTSGFGQLDDASDNGTLSNTLIKRALFGGDLGLGLDLGFSYRFNEQTLFTASVLDLGFMYHSGDTKNYSLVGNASSEGIQINVLRELSNLNRDYWQDLVDEIEELIPFEETNLAYITFRPTKVNASLRYDFGKPTGSSEDCDCTIDASSGRQPRVSYRNSVGAHLFLINRPRGPQAAVTAFYMRRLGNILALKATYTADKFSYTNVGFGLNLQAGPVNLYAMADNLLSYRNIAASNYASFQLGLNIISWGRK</sequence>
<evidence type="ECO:0000313" key="4">
    <source>
        <dbReference type="Proteomes" id="UP000215244"/>
    </source>
</evidence>
<gene>
    <name evidence="3" type="ORF">CJ263_03690</name>
</gene>
<evidence type="ECO:0000256" key="1">
    <source>
        <dbReference type="SAM" id="SignalP"/>
    </source>
</evidence>
<proteinExistence type="predicted"/>
<protein>
    <recommendedName>
        <fullName evidence="2">DUF5723 domain-containing protein</fullName>
    </recommendedName>
</protein>
<keyword evidence="4" id="KW-1185">Reference proteome</keyword>
<dbReference type="RefSeq" id="WP_094996024.1">
    <property type="nucleotide sequence ID" value="NZ_BMJL01000001.1"/>
</dbReference>
<evidence type="ECO:0000313" key="3">
    <source>
        <dbReference type="EMBL" id="ASV29398.1"/>
    </source>
</evidence>
<reference evidence="3 4" key="1">
    <citation type="submission" date="2017-08" db="EMBL/GenBank/DDBJ databases">
        <title>The complete genome sequence of Maribacter sp. B1, isolated from deep-sea sediment.</title>
        <authorList>
            <person name="Wu Y.-H."/>
            <person name="Cheng H."/>
            <person name="Xu X.-W."/>
        </authorList>
    </citation>
    <scope>NUCLEOTIDE SEQUENCE [LARGE SCALE GENOMIC DNA]</scope>
    <source>
        <strain evidence="3 4">B1</strain>
    </source>
</reference>
<keyword evidence="1" id="KW-0732">Signal</keyword>
<dbReference type="InterPro" id="IPR043781">
    <property type="entry name" value="DUF5723"/>
</dbReference>
<dbReference type="AlphaFoldDB" id="A0A223V319"/>
<feature type="chain" id="PRO_5012804610" description="DUF5723 domain-containing protein" evidence="1">
    <location>
        <begin position="21"/>
        <end position="477"/>
    </location>
</feature>
<feature type="signal peptide" evidence="1">
    <location>
        <begin position="1"/>
        <end position="20"/>
    </location>
</feature>
<feature type="domain" description="DUF5723" evidence="2">
    <location>
        <begin position="40"/>
        <end position="449"/>
    </location>
</feature>
<accession>A0A223V319</accession>